<name>A0A345EH36_9EURY</name>
<keyword evidence="1" id="KW-1133">Transmembrane helix</keyword>
<evidence type="ECO:0000256" key="1">
    <source>
        <dbReference type="SAM" id="Phobius"/>
    </source>
</evidence>
<dbReference type="EMBL" id="CP031150">
    <property type="protein sequence ID" value="AXG05037.1"/>
    <property type="molecule type" value="Genomic_DNA"/>
</dbReference>
<feature type="transmembrane region" description="Helical" evidence="1">
    <location>
        <begin position="7"/>
        <end position="27"/>
    </location>
</feature>
<keyword evidence="5" id="KW-1185">Reference proteome</keyword>
<dbReference type="KEGG" id="haj:DU500_00565"/>
<dbReference type="OrthoDB" id="295408at2157"/>
<dbReference type="EMBL" id="CP031148">
    <property type="protein sequence ID" value="AXG11508.1"/>
    <property type="molecule type" value="Genomic_DNA"/>
</dbReference>
<accession>A0A345EH36</accession>
<dbReference type="InterPro" id="IPR021741">
    <property type="entry name" value="DUF3311"/>
</dbReference>
<feature type="transmembrane region" description="Helical" evidence="1">
    <location>
        <begin position="39"/>
        <end position="58"/>
    </location>
</feature>
<evidence type="ECO:0000313" key="5">
    <source>
        <dbReference type="Proteomes" id="UP000253273"/>
    </source>
</evidence>
<evidence type="ECO:0000313" key="3">
    <source>
        <dbReference type="EMBL" id="AXG11508.1"/>
    </source>
</evidence>
<dbReference type="KEGG" id="haq:DU484_17525"/>
<dbReference type="Pfam" id="PF11755">
    <property type="entry name" value="DUF3311"/>
    <property type="match status" value="1"/>
</dbReference>
<evidence type="ECO:0000313" key="2">
    <source>
        <dbReference type="EMBL" id="AXG05037.1"/>
    </source>
</evidence>
<gene>
    <name evidence="3" type="ORF">DU484_17525</name>
    <name evidence="2" type="ORF">DU500_00565</name>
</gene>
<reference evidence="3 4" key="1">
    <citation type="submission" date="2018-07" db="EMBL/GenBank/DDBJ databases">
        <title>Genome sequences of Haloplanus sp. CBA1112.</title>
        <authorList>
            <person name="Kim Y.B."/>
            <person name="Roh S.W."/>
        </authorList>
    </citation>
    <scope>NUCLEOTIDE SEQUENCE [LARGE SCALE GENOMIC DNA]</scope>
    <source>
        <strain evidence="3 4">CBA1112</strain>
    </source>
</reference>
<protein>
    <submittedName>
        <fullName evidence="3">DUF3311 domain-containing protein</fullName>
    </submittedName>
</protein>
<keyword evidence="1" id="KW-0812">Transmembrane</keyword>
<proteinExistence type="predicted"/>
<reference evidence="2 5" key="2">
    <citation type="submission" date="2018-07" db="EMBL/GenBank/DDBJ databases">
        <title>Genome sequences of Haloplanus sp. CBA1113.</title>
        <authorList>
            <person name="Kim Y.B."/>
            <person name="Roh S.W."/>
        </authorList>
    </citation>
    <scope>NUCLEOTIDE SEQUENCE [LARGE SCALE GENOMIC DNA]</scope>
    <source>
        <strain evidence="2 5">CBA1113</strain>
    </source>
</reference>
<dbReference type="RefSeq" id="WP_114584192.1">
    <property type="nucleotide sequence ID" value="NZ_CP031148.1"/>
</dbReference>
<evidence type="ECO:0000313" key="4">
    <source>
        <dbReference type="Proteomes" id="UP000252985"/>
    </source>
</evidence>
<accession>A0A345DYL5</accession>
<keyword evidence="1" id="KW-0472">Membrane</keyword>
<organism evidence="3 4">
    <name type="scientific">Haloplanus rubicundus</name>
    <dbReference type="NCBI Taxonomy" id="1547898"/>
    <lineage>
        <taxon>Archaea</taxon>
        <taxon>Methanobacteriati</taxon>
        <taxon>Methanobacteriota</taxon>
        <taxon>Stenosarchaea group</taxon>
        <taxon>Halobacteria</taxon>
        <taxon>Halobacteriales</taxon>
        <taxon>Haloferacaceae</taxon>
        <taxon>Haloplanus</taxon>
    </lineage>
</organism>
<dbReference type="Proteomes" id="UP000252985">
    <property type="component" value="Chromosome"/>
</dbReference>
<dbReference type="GeneID" id="37288817"/>
<dbReference type="Proteomes" id="UP000253273">
    <property type="component" value="Chromosome"/>
</dbReference>
<dbReference type="AlphaFoldDB" id="A0A345EH36"/>
<sequence length="80" mass="8945">MTRSIRDWLWVLTFAVLITFSVPWFLWGSSTVVAGLPVWLWWHVGWMGVASIVFALFARSGWDRLMGVDTDAGFAAGGDP</sequence>